<gene>
    <name evidence="4" type="primary">mypopl2</name>
    <name evidence="3" type="synonym">LOC116412415</name>
</gene>
<dbReference type="Xenbase" id="XB-GENE-22065336">
    <property type="gene designation" value="mypopl2"/>
</dbReference>
<evidence type="ECO:0000313" key="3">
    <source>
        <dbReference type="RefSeq" id="XP_031762477.1"/>
    </source>
</evidence>
<evidence type="ECO:0000313" key="4">
    <source>
        <dbReference type="Xenbase" id="XB-GENE-22065336"/>
    </source>
</evidence>
<dbReference type="PANTHER" id="PTHR23098">
    <property type="entry name" value="AGAP001331-PA-RELATED"/>
    <property type="match status" value="1"/>
</dbReference>
<dbReference type="AlphaFoldDB" id="A0A8J1JX54"/>
<dbReference type="AGR" id="Xenbase:XB-GENE-22065336"/>
<dbReference type="Proteomes" id="UP000008143">
    <property type="component" value="Chromosome 7"/>
</dbReference>
<protein>
    <submittedName>
        <fullName evidence="3">Uncharacterized protein LOC116412415</fullName>
    </submittedName>
</protein>
<accession>A0A8J1JX54</accession>
<dbReference type="RefSeq" id="XP_031762477.1">
    <property type="nucleotide sequence ID" value="XM_031906617.1"/>
</dbReference>
<name>A0A8J1JX54_XENTR</name>
<dbReference type="Gene3D" id="1.10.10.60">
    <property type="entry name" value="Homeodomain-like"/>
    <property type="match status" value="1"/>
</dbReference>
<dbReference type="Pfam" id="PF13873">
    <property type="entry name" value="Myb_DNA-bind_5"/>
    <property type="match status" value="1"/>
</dbReference>
<dbReference type="InterPro" id="IPR001005">
    <property type="entry name" value="SANT/Myb"/>
</dbReference>
<feature type="domain" description="Myb-like" evidence="1">
    <location>
        <begin position="10"/>
        <end position="80"/>
    </location>
</feature>
<keyword evidence="2" id="KW-1185">Reference proteome</keyword>
<dbReference type="InterPro" id="IPR028002">
    <property type="entry name" value="Myb_DNA-bind_5"/>
</dbReference>
<dbReference type="OMA" id="CILRESK"/>
<evidence type="ECO:0000259" key="1">
    <source>
        <dbReference type="PROSITE" id="PS50090"/>
    </source>
</evidence>
<proteinExistence type="predicted"/>
<dbReference type="PANTHER" id="PTHR23098:SF16">
    <property type="entry name" value="REGULATORY PROTEIN ZESTE"/>
    <property type="match status" value="1"/>
</dbReference>
<dbReference type="KEGG" id="xtr:116412415"/>
<organism evidence="2 3">
    <name type="scientific">Xenopus tropicalis</name>
    <name type="common">Western clawed frog</name>
    <name type="synonym">Silurana tropicalis</name>
    <dbReference type="NCBI Taxonomy" id="8364"/>
    <lineage>
        <taxon>Eukaryota</taxon>
        <taxon>Metazoa</taxon>
        <taxon>Chordata</taxon>
        <taxon>Craniata</taxon>
        <taxon>Vertebrata</taxon>
        <taxon>Euteleostomi</taxon>
        <taxon>Amphibia</taxon>
        <taxon>Batrachia</taxon>
        <taxon>Anura</taxon>
        <taxon>Pipoidea</taxon>
        <taxon>Pipidae</taxon>
        <taxon>Xenopodinae</taxon>
        <taxon>Xenopus</taxon>
        <taxon>Silurana</taxon>
    </lineage>
</organism>
<reference evidence="3" key="1">
    <citation type="submission" date="2025-08" db="UniProtKB">
        <authorList>
            <consortium name="RefSeq"/>
        </authorList>
    </citation>
    <scope>IDENTIFICATION</scope>
    <source>
        <strain evidence="3">Nigerian</strain>
        <tissue evidence="3">Liver and blood</tissue>
    </source>
</reference>
<dbReference type="PROSITE" id="PS50090">
    <property type="entry name" value="MYB_LIKE"/>
    <property type="match status" value="1"/>
</dbReference>
<evidence type="ECO:0000313" key="2">
    <source>
        <dbReference type="Proteomes" id="UP000008143"/>
    </source>
</evidence>
<dbReference type="OrthoDB" id="9907912at2759"/>
<sequence length="301" mass="34543">MDKSDSCKATPKRRKKRFSDREDHALVDEIVAHHGELFGKTTCNALRRALIWESVAKKVNDAGETKRSVMECKKRWSDYKRKVKRTINHFKMNASVTGILEPLDSFLSGRQMHVAHIFHLNSDDQNAIQILSDTSYLDEAPDGHKCQYVNENSMDVVDLLSISSMNSDHQDNFPLSQPCDIGQSSKTSQWHIGAQSPPITCKASLLGLSDLELKLDSLIEQQTKTNEILQCIQKDIGILLSLQRKMNWLLRNNFTELQRSIMFIEKMLKDQENYLELSLQRIHRKLEGMNCILRESKLQGT</sequence>